<dbReference type="AlphaFoldDB" id="A0A4Y2C2G1"/>
<dbReference type="EMBL" id="BGPR01000141">
    <property type="protein sequence ID" value="GBL98592.1"/>
    <property type="molecule type" value="Genomic_DNA"/>
</dbReference>
<organism evidence="1 2">
    <name type="scientific">Araneus ventricosus</name>
    <name type="common">Orbweaver spider</name>
    <name type="synonym">Epeira ventricosa</name>
    <dbReference type="NCBI Taxonomy" id="182803"/>
    <lineage>
        <taxon>Eukaryota</taxon>
        <taxon>Metazoa</taxon>
        <taxon>Ecdysozoa</taxon>
        <taxon>Arthropoda</taxon>
        <taxon>Chelicerata</taxon>
        <taxon>Arachnida</taxon>
        <taxon>Araneae</taxon>
        <taxon>Araneomorphae</taxon>
        <taxon>Entelegynae</taxon>
        <taxon>Araneoidea</taxon>
        <taxon>Araneidae</taxon>
        <taxon>Araneus</taxon>
    </lineage>
</organism>
<gene>
    <name evidence="1" type="ORF">AVEN_19660_1</name>
</gene>
<evidence type="ECO:0000313" key="2">
    <source>
        <dbReference type="Proteomes" id="UP000499080"/>
    </source>
</evidence>
<proteinExistence type="predicted"/>
<dbReference type="Proteomes" id="UP000499080">
    <property type="component" value="Unassembled WGS sequence"/>
</dbReference>
<evidence type="ECO:0000313" key="1">
    <source>
        <dbReference type="EMBL" id="GBL98592.1"/>
    </source>
</evidence>
<reference evidence="1 2" key="1">
    <citation type="journal article" date="2019" name="Sci. Rep.">
        <title>Orb-weaving spider Araneus ventricosus genome elucidates the spidroin gene catalogue.</title>
        <authorList>
            <person name="Kono N."/>
            <person name="Nakamura H."/>
            <person name="Ohtoshi R."/>
            <person name="Moran D.A.P."/>
            <person name="Shinohara A."/>
            <person name="Yoshida Y."/>
            <person name="Fujiwara M."/>
            <person name="Mori M."/>
            <person name="Tomita M."/>
            <person name="Arakawa K."/>
        </authorList>
    </citation>
    <scope>NUCLEOTIDE SEQUENCE [LARGE SCALE GENOMIC DNA]</scope>
</reference>
<dbReference type="OrthoDB" id="9996331at2759"/>
<comment type="caution">
    <text evidence="1">The sequence shown here is derived from an EMBL/GenBank/DDBJ whole genome shotgun (WGS) entry which is preliminary data.</text>
</comment>
<accession>A0A4Y2C2G1</accession>
<sequence length="119" mass="13766">MLQPRSLKLQRQGEYLAVTAKETDGARHQTLQLSSLPVRQFQGRPCTDLAIGLYARRPVRCVPLAATHCRLRLAWREQHCGHRTVVLCDDFRRVRFSLQSDSRRFSYRAPGTLPPRETH</sequence>
<protein>
    <submittedName>
        <fullName evidence="1">Uncharacterized protein</fullName>
    </submittedName>
</protein>
<keyword evidence="2" id="KW-1185">Reference proteome</keyword>
<name>A0A4Y2C2G1_ARAVE</name>